<feature type="coiled-coil region" evidence="3">
    <location>
        <begin position="174"/>
        <end position="201"/>
    </location>
</feature>
<dbReference type="InterPro" id="IPR025875">
    <property type="entry name" value="Leu-rich_rpt_4"/>
</dbReference>
<evidence type="ECO:0000256" key="3">
    <source>
        <dbReference type="SAM" id="Coils"/>
    </source>
</evidence>
<dbReference type="Gene3D" id="3.80.10.10">
    <property type="entry name" value="Ribonuclease Inhibitor"/>
    <property type="match status" value="1"/>
</dbReference>
<accession>A0AA86RIE1</accession>
<dbReference type="SUPFAM" id="SSF52058">
    <property type="entry name" value="L domain-like"/>
    <property type="match status" value="1"/>
</dbReference>
<dbReference type="PANTHER" id="PTHR46652">
    <property type="entry name" value="LEUCINE-RICH REPEAT AND IQ DOMAIN-CONTAINING PROTEIN 1-RELATED"/>
    <property type="match status" value="1"/>
</dbReference>
<dbReference type="InterPro" id="IPR032675">
    <property type="entry name" value="LRR_dom_sf"/>
</dbReference>
<keyword evidence="3" id="KW-0175">Coiled coil</keyword>
<evidence type="ECO:0000256" key="2">
    <source>
        <dbReference type="ARBA" id="ARBA00022737"/>
    </source>
</evidence>
<organism evidence="4">
    <name type="scientific">Hexamita inflata</name>
    <dbReference type="NCBI Taxonomy" id="28002"/>
    <lineage>
        <taxon>Eukaryota</taxon>
        <taxon>Metamonada</taxon>
        <taxon>Diplomonadida</taxon>
        <taxon>Hexamitidae</taxon>
        <taxon>Hexamitinae</taxon>
        <taxon>Hexamita</taxon>
    </lineage>
</organism>
<keyword evidence="1" id="KW-0433">Leucine-rich repeat</keyword>
<dbReference type="Pfam" id="PF12799">
    <property type="entry name" value="LRR_4"/>
    <property type="match status" value="1"/>
</dbReference>
<name>A0AA86RIE1_9EUKA</name>
<reference evidence="4" key="1">
    <citation type="submission" date="2023-06" db="EMBL/GenBank/DDBJ databases">
        <authorList>
            <person name="Kurt Z."/>
        </authorList>
    </citation>
    <scope>NUCLEOTIDE SEQUENCE</scope>
</reference>
<gene>
    <name evidence="5" type="ORF">HINF_LOCUS17851</name>
    <name evidence="4" type="ORF">HINF_LOCUS66095</name>
</gene>
<dbReference type="EMBL" id="CATOUU010001185">
    <property type="protein sequence ID" value="CAI9978450.1"/>
    <property type="molecule type" value="Genomic_DNA"/>
</dbReference>
<dbReference type="InterPro" id="IPR050836">
    <property type="entry name" value="SDS22/Internalin_LRR"/>
</dbReference>
<keyword evidence="2" id="KW-0677">Repeat</keyword>
<dbReference type="EMBL" id="CAXDID020000045">
    <property type="protein sequence ID" value="CAL6002296.1"/>
    <property type="molecule type" value="Genomic_DNA"/>
</dbReference>
<dbReference type="InterPro" id="IPR001611">
    <property type="entry name" value="Leu-rich_rpt"/>
</dbReference>
<evidence type="ECO:0000313" key="6">
    <source>
        <dbReference type="Proteomes" id="UP001642409"/>
    </source>
</evidence>
<dbReference type="PROSITE" id="PS51450">
    <property type="entry name" value="LRR"/>
    <property type="match status" value="3"/>
</dbReference>
<keyword evidence="6" id="KW-1185">Reference proteome</keyword>
<evidence type="ECO:0000256" key="1">
    <source>
        <dbReference type="ARBA" id="ARBA00022614"/>
    </source>
</evidence>
<dbReference type="SMART" id="SM00365">
    <property type="entry name" value="LRR_SD22"/>
    <property type="match status" value="4"/>
</dbReference>
<dbReference type="InterPro" id="IPR003591">
    <property type="entry name" value="Leu-rich_rpt_typical-subtyp"/>
</dbReference>
<dbReference type="Pfam" id="PF13516">
    <property type="entry name" value="LRR_6"/>
    <property type="match status" value="1"/>
</dbReference>
<evidence type="ECO:0000313" key="4">
    <source>
        <dbReference type="EMBL" id="CAI9978450.1"/>
    </source>
</evidence>
<reference evidence="5 6" key="2">
    <citation type="submission" date="2024-07" db="EMBL/GenBank/DDBJ databases">
        <authorList>
            <person name="Akdeniz Z."/>
        </authorList>
    </citation>
    <scope>NUCLEOTIDE SEQUENCE [LARGE SCALE GENOMIC DNA]</scope>
</reference>
<protein>
    <submittedName>
        <fullName evidence="4">Tandem-95 repeat protein</fullName>
    </submittedName>
    <submittedName>
        <fullName evidence="5">Tandem-95_repeat protein</fullName>
    </submittedName>
</protein>
<dbReference type="PRINTS" id="PR00019">
    <property type="entry name" value="LEURICHRPT"/>
</dbReference>
<sequence>MSLTYLEVLEISFNLLKNVDSIGQLTNLKELDMSGCGLRQLSALKSLINLQTLDLSQNYINNINELQYLKSLTHLKLNNCNIVSICALRPLLKLEELDLSFNNIVYLDANINEMTKLRFLKVQRNQINYIYFASLVQHQYYKNIDQNGKRCYKINHQTTPTSKQRRTANKLRLIESQNLQLKEIQNQHKSLKTTINSFKNEINATFNNARQSQIQFTSSVIRLFQYFNQVGFE</sequence>
<proteinExistence type="predicted"/>
<dbReference type="AlphaFoldDB" id="A0AA86RIE1"/>
<dbReference type="Proteomes" id="UP001642409">
    <property type="component" value="Unassembled WGS sequence"/>
</dbReference>
<comment type="caution">
    <text evidence="4">The sequence shown here is derived from an EMBL/GenBank/DDBJ whole genome shotgun (WGS) entry which is preliminary data.</text>
</comment>
<evidence type="ECO:0000313" key="5">
    <source>
        <dbReference type="EMBL" id="CAL6002296.1"/>
    </source>
</evidence>
<dbReference type="PANTHER" id="PTHR46652:SF3">
    <property type="entry name" value="LEUCINE-RICH REPEAT-CONTAINING PROTEIN 9"/>
    <property type="match status" value="1"/>
</dbReference>
<dbReference type="SMART" id="SM00369">
    <property type="entry name" value="LRR_TYP"/>
    <property type="match status" value="4"/>
</dbReference>
<dbReference type="Pfam" id="PF00560">
    <property type="entry name" value="LRR_1"/>
    <property type="match status" value="1"/>
</dbReference>